<evidence type="ECO:0000256" key="4">
    <source>
        <dbReference type="ARBA" id="ARBA00022827"/>
    </source>
</evidence>
<comment type="caution">
    <text evidence="7">The sequence shown here is derived from an EMBL/GenBank/DDBJ whole genome shotgun (WGS) entry which is preliminary data.</text>
</comment>
<dbReference type="Gene3D" id="3.40.50.720">
    <property type="entry name" value="NAD(P)-binding Rossmann-like Domain"/>
    <property type="match status" value="3"/>
</dbReference>
<dbReference type="SUPFAM" id="SSF51971">
    <property type="entry name" value="Nucleotide-binding domain"/>
    <property type="match status" value="1"/>
</dbReference>
<evidence type="ECO:0000256" key="3">
    <source>
        <dbReference type="ARBA" id="ARBA00022630"/>
    </source>
</evidence>
<dbReference type="SUPFAM" id="SSF54373">
    <property type="entry name" value="FAD-linked reductases, C-terminal domain"/>
    <property type="match status" value="1"/>
</dbReference>
<name>A0A2M7S5D3_9BACT</name>
<protein>
    <submittedName>
        <fullName evidence="7">UDP-galactopyranose mutase</fullName>
    </submittedName>
</protein>
<dbReference type="Proteomes" id="UP000229307">
    <property type="component" value="Unassembled WGS sequence"/>
</dbReference>
<dbReference type="InterPro" id="IPR015899">
    <property type="entry name" value="UDP-GalPyranose_mutase_C"/>
</dbReference>
<dbReference type="InterPro" id="IPR004379">
    <property type="entry name" value="UDP-GALP_mutase"/>
</dbReference>
<feature type="domain" description="UDP-galactopyranose mutase C-terminal" evidence="6">
    <location>
        <begin position="152"/>
        <end position="352"/>
    </location>
</feature>
<organism evidence="7 8">
    <name type="scientific">Candidatus Desantisbacteria bacterium CG_4_10_14_0_8_um_filter_48_22</name>
    <dbReference type="NCBI Taxonomy" id="1974543"/>
    <lineage>
        <taxon>Bacteria</taxon>
        <taxon>Candidatus Desantisiibacteriota</taxon>
    </lineage>
</organism>
<dbReference type="GO" id="GO:0008767">
    <property type="term" value="F:UDP-galactopyranose mutase activity"/>
    <property type="evidence" value="ECO:0007669"/>
    <property type="project" value="InterPro"/>
</dbReference>
<gene>
    <name evidence="7" type="primary">glf</name>
    <name evidence="7" type="ORF">COY52_12190</name>
</gene>
<sequence length="373" mass="43581">MDAEYVVVGAGFAGSVMAERIASVLNKKVLVIDKRGHIGGNCYDCPDEHGILIHKYGPHIFHTVNEEAWNYVSNFTEWNLYQHEVLAFIDGHYAPVPFNLNSIRALFPGSFAQKLENKLLEKFGFNKKVPILDLRKADDADLKFLADYVYEKVFLHYTEKQWGMKPEDLSPEVTGRVPVFVSRDNRYFQDRFQGMPVKGYTPVFEKMLSNRNIRVDLNTDYRKVRGQLKYKKLIYTGPVDEFFEYKFGKLPYRSLDFGFENHKKEFYQDASVINYPNDYGFTRITEFKRLTWQKADSTTIIKEFSKACEKETDIPYYPIPADEPVKLYKKYEEEAKNNKNVIFLGRLAQYKYYNMDAIIASSLARFKELKVEG</sequence>
<proteinExistence type="inferred from homology"/>
<dbReference type="EMBL" id="PFMR01000338">
    <property type="protein sequence ID" value="PIZ14538.1"/>
    <property type="molecule type" value="Genomic_DNA"/>
</dbReference>
<dbReference type="Pfam" id="PF03275">
    <property type="entry name" value="GLF"/>
    <property type="match status" value="1"/>
</dbReference>
<evidence type="ECO:0000256" key="2">
    <source>
        <dbReference type="ARBA" id="ARBA00009321"/>
    </source>
</evidence>
<evidence type="ECO:0000313" key="7">
    <source>
        <dbReference type="EMBL" id="PIZ14538.1"/>
    </source>
</evidence>
<evidence type="ECO:0000313" key="8">
    <source>
        <dbReference type="Proteomes" id="UP000229307"/>
    </source>
</evidence>
<keyword evidence="5" id="KW-0413">Isomerase</keyword>
<dbReference type="AlphaFoldDB" id="A0A2M7S5D3"/>
<dbReference type="GO" id="GO:0005829">
    <property type="term" value="C:cytosol"/>
    <property type="evidence" value="ECO:0007669"/>
    <property type="project" value="TreeGrafter"/>
</dbReference>
<dbReference type="Pfam" id="PF13450">
    <property type="entry name" value="NAD_binding_8"/>
    <property type="match status" value="1"/>
</dbReference>
<accession>A0A2M7S5D3</accession>
<dbReference type="PANTHER" id="PTHR21197:SF0">
    <property type="entry name" value="UDP-GALACTOPYRANOSE MUTASE"/>
    <property type="match status" value="1"/>
</dbReference>
<dbReference type="GO" id="GO:0050660">
    <property type="term" value="F:flavin adenine dinucleotide binding"/>
    <property type="evidence" value="ECO:0007669"/>
    <property type="project" value="TreeGrafter"/>
</dbReference>
<keyword evidence="3" id="KW-0285">Flavoprotein</keyword>
<evidence type="ECO:0000256" key="5">
    <source>
        <dbReference type="ARBA" id="ARBA00023235"/>
    </source>
</evidence>
<evidence type="ECO:0000256" key="1">
    <source>
        <dbReference type="ARBA" id="ARBA00001974"/>
    </source>
</evidence>
<dbReference type="PANTHER" id="PTHR21197">
    <property type="entry name" value="UDP-GALACTOPYRANOSE MUTASE"/>
    <property type="match status" value="1"/>
</dbReference>
<keyword evidence="4" id="KW-0274">FAD</keyword>
<comment type="cofactor">
    <cofactor evidence="1">
        <name>FAD</name>
        <dbReference type="ChEBI" id="CHEBI:57692"/>
    </cofactor>
</comment>
<reference evidence="8" key="1">
    <citation type="submission" date="2017-09" db="EMBL/GenBank/DDBJ databases">
        <title>Depth-based differentiation of microbial function through sediment-hosted aquifers and enrichment of novel symbionts in the deep terrestrial subsurface.</title>
        <authorList>
            <person name="Probst A.J."/>
            <person name="Ladd B."/>
            <person name="Jarett J.K."/>
            <person name="Geller-Mcgrath D.E."/>
            <person name="Sieber C.M.K."/>
            <person name="Emerson J.B."/>
            <person name="Anantharaman K."/>
            <person name="Thomas B.C."/>
            <person name="Malmstrom R."/>
            <person name="Stieglmeier M."/>
            <person name="Klingl A."/>
            <person name="Woyke T."/>
            <person name="Ryan C.M."/>
            <person name="Banfield J.F."/>
        </authorList>
    </citation>
    <scope>NUCLEOTIDE SEQUENCE [LARGE SCALE GENOMIC DNA]</scope>
</reference>
<dbReference type="NCBIfam" id="TIGR00031">
    <property type="entry name" value="UDP-GALP_mutase"/>
    <property type="match status" value="1"/>
</dbReference>
<evidence type="ECO:0000259" key="6">
    <source>
        <dbReference type="Pfam" id="PF03275"/>
    </source>
</evidence>
<comment type="similarity">
    <text evidence="2">Belongs to the UDP-galactopyranose/dTDP-fucopyranose mutase family.</text>
</comment>